<dbReference type="InterPro" id="IPR057634">
    <property type="entry name" value="PAH_ZNF598/HEL2"/>
</dbReference>
<feature type="domain" description="RING-type" evidence="14">
    <location>
        <begin position="64"/>
        <end position="104"/>
    </location>
</feature>
<dbReference type="GO" id="GO:0072344">
    <property type="term" value="P:rescue of stalled ribosome"/>
    <property type="evidence" value="ECO:0007669"/>
    <property type="project" value="InterPro"/>
</dbReference>
<keyword evidence="16" id="KW-1185">Reference proteome</keyword>
<dbReference type="SMART" id="SM00355">
    <property type="entry name" value="ZnF_C2H2"/>
    <property type="match status" value="4"/>
</dbReference>
<dbReference type="Pfam" id="PF23230">
    <property type="entry name" value="zf-C2H2_13"/>
    <property type="match status" value="1"/>
</dbReference>
<dbReference type="InterPro" id="IPR013087">
    <property type="entry name" value="Znf_C2H2_type"/>
</dbReference>
<feature type="compositionally biased region" description="Polar residues" evidence="13">
    <location>
        <begin position="783"/>
        <end position="794"/>
    </location>
</feature>
<reference evidence="15" key="2">
    <citation type="journal article" date="2022" name="Elife">
        <title>Obligate sexual reproduction of a homothallic fungus closely related to the Cryptococcus pathogenic species complex.</title>
        <authorList>
            <person name="Passer A.R."/>
            <person name="Clancey S.A."/>
            <person name="Shea T."/>
            <person name="David-Palma M."/>
            <person name="Averette A.F."/>
            <person name="Boekhout T."/>
            <person name="Porcel B.M."/>
            <person name="Nowrousian M."/>
            <person name="Cuomo C.A."/>
            <person name="Sun S."/>
            <person name="Heitman J."/>
            <person name="Coelho M.A."/>
        </authorList>
    </citation>
    <scope>NUCLEOTIDE SEQUENCE</scope>
    <source>
        <strain evidence="15">CBS 7841</strain>
    </source>
</reference>
<dbReference type="GO" id="GO:0061630">
    <property type="term" value="F:ubiquitin protein ligase activity"/>
    <property type="evidence" value="ECO:0007669"/>
    <property type="project" value="UniProtKB-EC"/>
</dbReference>
<feature type="region of interest" description="Disordered" evidence="13">
    <location>
        <begin position="1"/>
        <end position="56"/>
    </location>
</feature>
<dbReference type="SUPFAM" id="SSF57850">
    <property type="entry name" value="RING/U-box"/>
    <property type="match status" value="1"/>
</dbReference>
<evidence type="ECO:0000256" key="13">
    <source>
        <dbReference type="SAM" id="MobiDB-lite"/>
    </source>
</evidence>
<evidence type="ECO:0000256" key="10">
    <source>
        <dbReference type="ARBA" id="ARBA00022833"/>
    </source>
</evidence>
<comment type="similarity">
    <text evidence="11">Belongs to the ZNF598/HEL2 family.</text>
</comment>
<feature type="region of interest" description="Disordered" evidence="13">
    <location>
        <begin position="641"/>
        <end position="672"/>
    </location>
</feature>
<dbReference type="PANTHER" id="PTHR22938:SF0">
    <property type="entry name" value="E3 UBIQUITIN-PROTEIN LIGASE ZNF598"/>
    <property type="match status" value="1"/>
</dbReference>
<dbReference type="GO" id="GO:0043022">
    <property type="term" value="F:ribosome binding"/>
    <property type="evidence" value="ECO:0007669"/>
    <property type="project" value="TreeGrafter"/>
</dbReference>
<reference evidence="15" key="1">
    <citation type="submission" date="2016-06" db="EMBL/GenBank/DDBJ databases">
        <authorList>
            <person name="Cuomo C."/>
            <person name="Litvintseva A."/>
            <person name="Heitman J."/>
            <person name="Chen Y."/>
            <person name="Sun S."/>
            <person name="Springer D."/>
            <person name="Dromer F."/>
            <person name="Young S."/>
            <person name="Zeng Q."/>
            <person name="Chapman S."/>
            <person name="Gujja S."/>
            <person name="Saif S."/>
            <person name="Birren B."/>
        </authorList>
    </citation>
    <scope>NUCLEOTIDE SEQUENCE</scope>
    <source>
        <strain evidence="15">CBS 7841</strain>
    </source>
</reference>
<name>A0AAJ8M054_9TREE</name>
<dbReference type="AlphaFoldDB" id="A0AAJ8M054"/>
<dbReference type="GeneID" id="91085610"/>
<dbReference type="InterPro" id="IPR056437">
    <property type="entry name" value="Znf-C2H2_ZNF598/HEL2"/>
</dbReference>
<evidence type="ECO:0000256" key="8">
    <source>
        <dbReference type="ARBA" id="ARBA00022723"/>
    </source>
</evidence>
<evidence type="ECO:0000256" key="4">
    <source>
        <dbReference type="ARBA" id="ARBA00012483"/>
    </source>
</evidence>
<dbReference type="GO" id="GO:0016567">
    <property type="term" value="P:protein ubiquitination"/>
    <property type="evidence" value="ECO:0007669"/>
    <property type="project" value="TreeGrafter"/>
</dbReference>
<dbReference type="GO" id="GO:0008270">
    <property type="term" value="F:zinc ion binding"/>
    <property type="evidence" value="ECO:0007669"/>
    <property type="project" value="UniProtKB-KW"/>
</dbReference>
<comment type="pathway">
    <text evidence="3">Protein modification; protein ubiquitination.</text>
</comment>
<dbReference type="InterPro" id="IPR044288">
    <property type="entry name" value="ZNF598/HEL2"/>
</dbReference>
<evidence type="ECO:0000256" key="2">
    <source>
        <dbReference type="ARBA" id="ARBA00004496"/>
    </source>
</evidence>
<feature type="compositionally biased region" description="Basic and acidic residues" evidence="13">
    <location>
        <begin position="1"/>
        <end position="15"/>
    </location>
</feature>
<evidence type="ECO:0000256" key="12">
    <source>
        <dbReference type="PROSITE-ProRule" id="PRU00175"/>
    </source>
</evidence>
<dbReference type="PROSITE" id="PS50089">
    <property type="entry name" value="ZF_RING_2"/>
    <property type="match status" value="1"/>
</dbReference>
<keyword evidence="6" id="KW-0597">Phosphoprotein</keyword>
<evidence type="ECO:0000259" key="14">
    <source>
        <dbReference type="PROSITE" id="PS50089"/>
    </source>
</evidence>
<sequence>MAKRRYNPEKNKRTDQVAPQLTPPDPAHAIAHVPVHTSDEKHQLEQQQRDDETTTPTEVEDDVCFICAEPITFWSVGACGHETCHICAIRLRTFYKKTDCTFCKTPNPSVFFSRSPDTTFPTEHHVKPSHPDLIARAQAATKKDERWDKSLILPGTLDLTAFPYTDEKLGVVFEDEDVMEASLTLLRFNCPYPDCTFQAINWGSLERHTLSTHGLVICTLCRSQLSRFAHEQMLYPPHLLSLHDPSKVKRGQKPPKPRGEREIEMIKSWEAPHPMCEFCHRAFFGPDELFKHMRSDHEECHVCREQGNRHVYFENYDKLAQHWQDDHFPCTQPQCIEDRFVVFGSELDLRAHMVDTHSNQMSTRDRAQARHLPIDFIPTSQISVSQGVSSGRGFSLGHPNAQSIGNSSRMRGADSPQVQALDDTPAMTAEQKAQIRRQREVDVAESGVVSNGLGQGVSRRRGFATGLTVSELQNQRHDSTELEEVNRSGLQIPRKNVDEIAATRHAELLSRVSILTGDNQNKLSSFRSAVRSFKIHESSARDMVDSIFNVFDRDLDVTVGIVREISKLFNDEGNQEQEKEILEAVNALRAEEADQFPSLGSAPVGLGTNYSGVASGTVLNAKRSTRTGGGSRNVWDRVEAAAASQPINRPRPTTGVGGRWVPGAGANKPQISSSEAFPSLGFSSAGPSGISGVSTSKGHSTPWAAGGAGSSSRSPSVLTGPQIRSVHNPLASSSKKAKPLSNTAFPALPSSGSKRITGEEKKALFSKPSTREISAPPSVSPREMTNSDDPTVQMANLAVEEQASGNVSSQQGGGKKKGKQKQLLFSVSARP</sequence>
<feature type="compositionally biased region" description="Low complexity" evidence="13">
    <location>
        <begin position="728"/>
        <end position="742"/>
    </location>
</feature>
<evidence type="ECO:0000256" key="7">
    <source>
        <dbReference type="ARBA" id="ARBA00022679"/>
    </source>
</evidence>
<protein>
    <recommendedName>
        <fullName evidence="4">RING-type E3 ubiquitin transferase</fullName>
        <ecNumber evidence="4">2.3.2.27</ecNumber>
    </recommendedName>
</protein>
<dbReference type="KEGG" id="cdep:91085610"/>
<keyword evidence="9 12" id="KW-0863">Zinc-finger</keyword>
<accession>A0AAJ8M054</accession>
<evidence type="ECO:0000256" key="3">
    <source>
        <dbReference type="ARBA" id="ARBA00004906"/>
    </source>
</evidence>
<feature type="compositionally biased region" description="Polar residues" evidence="13">
    <location>
        <begin position="685"/>
        <end position="699"/>
    </location>
</feature>
<comment type="subcellular location">
    <subcellularLocation>
        <location evidence="2">Cytoplasm</location>
    </subcellularLocation>
</comment>
<keyword evidence="5" id="KW-0963">Cytoplasm</keyword>
<evidence type="ECO:0000313" key="16">
    <source>
        <dbReference type="Proteomes" id="UP000094043"/>
    </source>
</evidence>
<dbReference type="EC" id="2.3.2.27" evidence="4"/>
<feature type="region of interest" description="Disordered" evidence="13">
    <location>
        <begin position="685"/>
        <end position="831"/>
    </location>
</feature>
<dbReference type="Pfam" id="PF23202">
    <property type="entry name" value="PAH_ZNF598"/>
    <property type="match status" value="1"/>
</dbReference>
<gene>
    <name evidence="15" type="ORF">L203_101397</name>
</gene>
<evidence type="ECO:0000313" key="15">
    <source>
        <dbReference type="EMBL" id="WVN86236.1"/>
    </source>
</evidence>
<keyword evidence="10" id="KW-0862">Zinc</keyword>
<evidence type="ECO:0000256" key="1">
    <source>
        <dbReference type="ARBA" id="ARBA00000900"/>
    </source>
</evidence>
<organism evidence="15 16">
    <name type="scientific">Cryptococcus depauperatus CBS 7841</name>
    <dbReference type="NCBI Taxonomy" id="1295531"/>
    <lineage>
        <taxon>Eukaryota</taxon>
        <taxon>Fungi</taxon>
        <taxon>Dikarya</taxon>
        <taxon>Basidiomycota</taxon>
        <taxon>Agaricomycotina</taxon>
        <taxon>Tremellomycetes</taxon>
        <taxon>Tremellales</taxon>
        <taxon>Cryptococcaceae</taxon>
        <taxon>Cryptococcus</taxon>
    </lineage>
</organism>
<dbReference type="GO" id="GO:0005737">
    <property type="term" value="C:cytoplasm"/>
    <property type="evidence" value="ECO:0007669"/>
    <property type="project" value="UniProtKB-SubCell"/>
</dbReference>
<dbReference type="InterPro" id="IPR001841">
    <property type="entry name" value="Znf_RING"/>
</dbReference>
<evidence type="ECO:0000256" key="9">
    <source>
        <dbReference type="ARBA" id="ARBA00022771"/>
    </source>
</evidence>
<keyword evidence="8" id="KW-0479">Metal-binding</keyword>
<dbReference type="PROSITE" id="PS00028">
    <property type="entry name" value="ZINC_FINGER_C2H2_1"/>
    <property type="match status" value="1"/>
</dbReference>
<dbReference type="PANTHER" id="PTHR22938">
    <property type="entry name" value="ZINC FINGER PROTEIN 598"/>
    <property type="match status" value="1"/>
</dbReference>
<evidence type="ECO:0000256" key="6">
    <source>
        <dbReference type="ARBA" id="ARBA00022553"/>
    </source>
</evidence>
<dbReference type="Proteomes" id="UP000094043">
    <property type="component" value="Chromosome 2"/>
</dbReference>
<dbReference type="InterPro" id="IPR041888">
    <property type="entry name" value="RING-HC_ZNF598/HEL2"/>
</dbReference>
<feature type="compositionally biased region" description="Basic and acidic residues" evidence="13">
    <location>
        <begin position="37"/>
        <end position="52"/>
    </location>
</feature>
<comment type="catalytic activity">
    <reaction evidence="1">
        <text>S-ubiquitinyl-[E2 ubiquitin-conjugating enzyme]-L-cysteine + [acceptor protein]-L-lysine = [E2 ubiquitin-conjugating enzyme]-L-cysteine + N(6)-ubiquitinyl-[acceptor protein]-L-lysine.</text>
        <dbReference type="EC" id="2.3.2.27"/>
    </reaction>
</comment>
<proteinExistence type="inferred from homology"/>
<dbReference type="RefSeq" id="XP_066066936.1">
    <property type="nucleotide sequence ID" value="XM_066210839.1"/>
</dbReference>
<reference evidence="15" key="3">
    <citation type="submission" date="2024-01" db="EMBL/GenBank/DDBJ databases">
        <authorList>
            <person name="Coelho M.A."/>
            <person name="David-Palma M."/>
            <person name="Shea T."/>
            <person name="Sun S."/>
            <person name="Cuomo C.A."/>
            <person name="Heitman J."/>
        </authorList>
    </citation>
    <scope>NUCLEOTIDE SEQUENCE</scope>
    <source>
        <strain evidence="15">CBS 7841</strain>
    </source>
</reference>
<dbReference type="CDD" id="cd16615">
    <property type="entry name" value="RING-HC_ZNF598"/>
    <property type="match status" value="1"/>
</dbReference>
<dbReference type="EMBL" id="CP143785">
    <property type="protein sequence ID" value="WVN86236.1"/>
    <property type="molecule type" value="Genomic_DNA"/>
</dbReference>
<keyword evidence="7" id="KW-0808">Transferase</keyword>
<evidence type="ECO:0000256" key="5">
    <source>
        <dbReference type="ARBA" id="ARBA00022490"/>
    </source>
</evidence>
<evidence type="ECO:0000256" key="11">
    <source>
        <dbReference type="ARBA" id="ARBA00035113"/>
    </source>
</evidence>